<feature type="region of interest" description="Disordered" evidence="1">
    <location>
        <begin position="421"/>
        <end position="512"/>
    </location>
</feature>
<feature type="region of interest" description="Disordered" evidence="1">
    <location>
        <begin position="54"/>
        <end position="204"/>
    </location>
</feature>
<gene>
    <name evidence="3" type="ORF">DRE_07267</name>
</gene>
<dbReference type="EMBL" id="KI966450">
    <property type="protein sequence ID" value="EWC43823.1"/>
    <property type="molecule type" value="Genomic_DNA"/>
</dbReference>
<evidence type="ECO:0000313" key="3">
    <source>
        <dbReference type="EMBL" id="EWC43823.1"/>
    </source>
</evidence>
<accession>W7HVA2</accession>
<evidence type="ECO:0000256" key="1">
    <source>
        <dbReference type="SAM" id="MobiDB-lite"/>
    </source>
</evidence>
<keyword evidence="2" id="KW-0472">Membrane</keyword>
<keyword evidence="4" id="KW-1185">Reference proteome</keyword>
<dbReference type="HOGENOM" id="CLU_532117_0_0_1"/>
<organism evidence="3 4">
    <name type="scientific">Drechslerella stenobrocha 248</name>
    <dbReference type="NCBI Taxonomy" id="1043628"/>
    <lineage>
        <taxon>Eukaryota</taxon>
        <taxon>Fungi</taxon>
        <taxon>Dikarya</taxon>
        <taxon>Ascomycota</taxon>
        <taxon>Pezizomycotina</taxon>
        <taxon>Orbiliomycetes</taxon>
        <taxon>Orbiliales</taxon>
        <taxon>Orbiliaceae</taxon>
        <taxon>Drechslerella</taxon>
    </lineage>
</organism>
<keyword evidence="2" id="KW-0812">Transmembrane</keyword>
<feature type="compositionally biased region" description="Acidic residues" evidence="1">
    <location>
        <begin position="467"/>
        <end position="479"/>
    </location>
</feature>
<feature type="compositionally biased region" description="Polar residues" evidence="1">
    <location>
        <begin position="105"/>
        <end position="132"/>
    </location>
</feature>
<feature type="compositionally biased region" description="Pro residues" evidence="1">
    <location>
        <begin position="192"/>
        <end position="202"/>
    </location>
</feature>
<dbReference type="AlphaFoldDB" id="W7HVA2"/>
<reference evidence="3 4" key="1">
    <citation type="submission" date="2013-05" db="EMBL/GenBank/DDBJ databases">
        <title>Drechslerella stenobrocha genome reveals carnivorous origination and mechanical trapping mechanism of predatory fungi.</title>
        <authorList>
            <person name="Liu X."/>
            <person name="Zhang W."/>
            <person name="Liu K."/>
        </authorList>
    </citation>
    <scope>NUCLEOTIDE SEQUENCE [LARGE SCALE GENOMIC DNA]</scope>
    <source>
        <strain evidence="3 4">248</strain>
    </source>
</reference>
<proteinExistence type="predicted"/>
<dbReference type="Proteomes" id="UP000024837">
    <property type="component" value="Unassembled WGS sequence"/>
</dbReference>
<feature type="transmembrane region" description="Helical" evidence="2">
    <location>
        <begin position="6"/>
        <end position="28"/>
    </location>
</feature>
<name>W7HVA2_9PEZI</name>
<sequence length="512" mass="56957">MDTLSIVLISVFSTLVVFLAAAVTYLVLYRKVTVIPQTGWTSYTVRERRPLADLFRRPRRTPQPRRGSDAWDSNISDEELGILRPTHSRAPSDPFQDPYDPYTGGHSSTHQPLPHSRSFSHTSTQSIPSSNPDRNHPRRAVRPPPPDFSDDEYEDSSLPHYAPPLATGNHRRGTSTPSTSAANTSQRFTPTSSPPRQSPPPSIIHHIDSFHHETLETTLTDIQLTLESANTILNQVASLPDETEAALLTPADLAKINELSTLTTIHTDLLEQASPHPQPLDVYTARLPKFKTLVAQGMAIIMAAESRRTRSLSTSTSITPSFASSFSASAFNLFTGGSTTATTPTTPLPRPQEVKRTQLLSRYADLKKTESFARSSLRQILERREARRGSPGSENREMELEVRMLGLRAFRERVALGRKLGVEDEDSSSHGEESWGLNGVDGEVGGERVRSHARAYAGLRRGRNHSDDDDDDGGSEDEAPVPPPPAYDERQRERERERQREEQNLLDSKELQ</sequence>
<feature type="compositionally biased region" description="Basic and acidic residues" evidence="1">
    <location>
        <begin position="487"/>
        <end position="512"/>
    </location>
</feature>
<feature type="compositionally biased region" description="Low complexity" evidence="1">
    <location>
        <begin position="174"/>
        <end position="185"/>
    </location>
</feature>
<keyword evidence="2" id="KW-1133">Transmembrane helix</keyword>
<dbReference type="OrthoDB" id="5386169at2759"/>
<evidence type="ECO:0000256" key="2">
    <source>
        <dbReference type="SAM" id="Phobius"/>
    </source>
</evidence>
<protein>
    <submittedName>
        <fullName evidence="3">Uncharacterized protein</fullName>
    </submittedName>
</protein>
<evidence type="ECO:0000313" key="4">
    <source>
        <dbReference type="Proteomes" id="UP000024837"/>
    </source>
</evidence>